<dbReference type="HOGENOM" id="CLU_006229_4_5_9"/>
<accession>G8PBQ4</accession>
<dbReference type="InterPro" id="IPR004622">
    <property type="entry name" value="DNA_pol_HolB"/>
</dbReference>
<dbReference type="GO" id="GO:0008408">
    <property type="term" value="F:3'-5' exonuclease activity"/>
    <property type="evidence" value="ECO:0007669"/>
    <property type="project" value="InterPro"/>
</dbReference>
<dbReference type="GO" id="GO:0003887">
    <property type="term" value="F:DNA-directed DNA polymerase activity"/>
    <property type="evidence" value="ECO:0007669"/>
    <property type="project" value="InterPro"/>
</dbReference>
<dbReference type="NCBIfam" id="TIGR00678">
    <property type="entry name" value="holB"/>
    <property type="match status" value="1"/>
</dbReference>
<dbReference type="FunFam" id="3.40.50.300:FF:001255">
    <property type="entry name" value="DNA polymerase III subunit delta"/>
    <property type="match status" value="1"/>
</dbReference>
<dbReference type="RefSeq" id="WP_014215000.1">
    <property type="nucleotide sequence ID" value="NC_016605.1"/>
</dbReference>
<proteinExistence type="predicted"/>
<dbReference type="AlphaFoldDB" id="G8PBQ4"/>
<evidence type="ECO:0000313" key="1">
    <source>
        <dbReference type="EMBL" id="AEV94803.1"/>
    </source>
</evidence>
<protein>
    <submittedName>
        <fullName evidence="1">DNA polymerase III, delta' subunit</fullName>
    </submittedName>
</protein>
<dbReference type="STRING" id="701521.PECL_501"/>
<dbReference type="Pfam" id="PF13177">
    <property type="entry name" value="DNA_pol3_delta2"/>
    <property type="match status" value="1"/>
</dbReference>
<dbReference type="EMBL" id="CP003137">
    <property type="protein sequence ID" value="AEV94803.1"/>
    <property type="molecule type" value="Genomic_DNA"/>
</dbReference>
<evidence type="ECO:0000313" key="2">
    <source>
        <dbReference type="Proteomes" id="UP000005444"/>
    </source>
</evidence>
<dbReference type="GO" id="GO:0006261">
    <property type="term" value="P:DNA-templated DNA replication"/>
    <property type="evidence" value="ECO:0007669"/>
    <property type="project" value="TreeGrafter"/>
</dbReference>
<name>G8PBQ4_PEDCP</name>
<sequence length="326" mass="36973">MKAEELQPIIVDRFQRIIEKKQLAHAYLLTGNTGVGKQEVAEWIAMRLFCNNLQNGRPCGKCFECQRILNKEHPDVVEVAPDGQTIKVDQVRFLKSEFSKSGVEGTQKVFIILDANKMTTSASNSLLKFIEEPTGNVFAFLLTENRNLMLPTIISRTEVIELNPLSNETIKVEFAKLGASDAVVNVLSELTNSNDEAKILIEDEWIENAVTRVYRWFTLVTRGDMEAFVEVQTRLVMLGMDRFHQDTILSLMILYGRDLMRIKAGEQESVFRQYQSEIEEIAKGQTLATCLQAMDILLLMPNKLQSNIGFQTILETATINLCQAFK</sequence>
<dbReference type="SUPFAM" id="SSF52540">
    <property type="entry name" value="P-loop containing nucleoside triphosphate hydrolases"/>
    <property type="match status" value="1"/>
</dbReference>
<reference evidence="1 2" key="1">
    <citation type="journal article" date="2012" name="J. Bacteriol.">
        <title>Complete Genome Sequence of the Beer Spoilage Organism Pediococcus claussenii ATCC BAA-344T.</title>
        <authorList>
            <person name="Pittet V."/>
            <person name="Abegunde T."/>
            <person name="Marfleet T."/>
            <person name="Haakensen M."/>
            <person name="Morrow K."/>
            <person name="Jayaprakash T."/>
            <person name="Schroeder K."/>
            <person name="Trost B."/>
            <person name="Byrns S."/>
            <person name="Bergsveinson J."/>
            <person name="Kusalik A."/>
            <person name="Ziola B."/>
        </authorList>
    </citation>
    <scope>NUCLEOTIDE SEQUENCE [LARGE SCALE GENOMIC DNA]</scope>
    <source>
        <strain evidence="1 2">ATCC BAA-344</strain>
    </source>
</reference>
<dbReference type="InterPro" id="IPR050238">
    <property type="entry name" value="DNA_Rep/Repair_Clamp_Loader"/>
</dbReference>
<dbReference type="InterPro" id="IPR027417">
    <property type="entry name" value="P-loop_NTPase"/>
</dbReference>
<dbReference type="NCBIfam" id="NF005972">
    <property type="entry name" value="PRK08058.1"/>
    <property type="match status" value="1"/>
</dbReference>
<gene>
    <name evidence="1" type="primary">holB</name>
    <name evidence="1" type="ordered locus">PECL_501</name>
</gene>
<dbReference type="PANTHER" id="PTHR11669">
    <property type="entry name" value="REPLICATION FACTOR C / DNA POLYMERASE III GAMMA-TAU SUBUNIT"/>
    <property type="match status" value="1"/>
</dbReference>
<dbReference type="KEGG" id="pce:PECL_501"/>
<dbReference type="Proteomes" id="UP000005444">
    <property type="component" value="Chromosome"/>
</dbReference>
<dbReference type="eggNOG" id="COG0470">
    <property type="taxonomic scope" value="Bacteria"/>
</dbReference>
<dbReference type="PANTHER" id="PTHR11669:SF8">
    <property type="entry name" value="DNA POLYMERASE III SUBUNIT DELTA"/>
    <property type="match status" value="1"/>
</dbReference>
<dbReference type="PATRIC" id="fig|701521.8.peg.479"/>
<dbReference type="Gene3D" id="3.40.50.300">
    <property type="entry name" value="P-loop containing nucleotide triphosphate hydrolases"/>
    <property type="match status" value="1"/>
</dbReference>
<organism evidence="1 2">
    <name type="scientific">Pediococcus claussenii (strain ATCC BAA-344 / DSM 14800 / JCM 18046 / KCTC 3811 / LMG 21948 / P06)</name>
    <dbReference type="NCBI Taxonomy" id="701521"/>
    <lineage>
        <taxon>Bacteria</taxon>
        <taxon>Bacillati</taxon>
        <taxon>Bacillota</taxon>
        <taxon>Bacilli</taxon>
        <taxon>Lactobacillales</taxon>
        <taxon>Lactobacillaceae</taxon>
        <taxon>Pediococcus</taxon>
    </lineage>
</organism>
<keyword evidence="2" id="KW-1185">Reference proteome</keyword>